<dbReference type="OrthoDB" id="7543403at2"/>
<organism evidence="2 3">
    <name type="scientific">Leminorella richardii</name>
    <dbReference type="NCBI Taxonomy" id="158841"/>
    <lineage>
        <taxon>Bacteria</taxon>
        <taxon>Pseudomonadati</taxon>
        <taxon>Pseudomonadota</taxon>
        <taxon>Gammaproteobacteria</taxon>
        <taxon>Enterobacterales</taxon>
        <taxon>Budviciaceae</taxon>
        <taxon>Leminorella</taxon>
    </lineage>
</organism>
<accession>A0A2X4V239</accession>
<dbReference type="AlphaFoldDB" id="A0A2X4V239"/>
<protein>
    <recommendedName>
        <fullName evidence="4">DUF3298 domain-containing protein</fullName>
    </recommendedName>
</protein>
<feature type="chain" id="PRO_5015915399" description="DUF3298 domain-containing protein" evidence="1">
    <location>
        <begin position="25"/>
        <end position="374"/>
    </location>
</feature>
<dbReference type="RefSeq" id="WP_111740350.1">
    <property type="nucleotide sequence ID" value="NZ_LR698987.1"/>
</dbReference>
<dbReference type="Proteomes" id="UP000249005">
    <property type="component" value="Chromosome 1"/>
</dbReference>
<gene>
    <name evidence="2" type="ORF">NCTC12151_01823</name>
</gene>
<evidence type="ECO:0000256" key="1">
    <source>
        <dbReference type="SAM" id="SignalP"/>
    </source>
</evidence>
<keyword evidence="3" id="KW-1185">Reference proteome</keyword>
<dbReference type="EMBL" id="LS483470">
    <property type="protein sequence ID" value="SQI40952.1"/>
    <property type="molecule type" value="Genomic_DNA"/>
</dbReference>
<keyword evidence="1" id="KW-0732">Signal</keyword>
<name>A0A2X4V239_9GAMM</name>
<evidence type="ECO:0000313" key="3">
    <source>
        <dbReference type="Proteomes" id="UP000249005"/>
    </source>
</evidence>
<dbReference type="PROSITE" id="PS51257">
    <property type="entry name" value="PROKAR_LIPOPROTEIN"/>
    <property type="match status" value="1"/>
</dbReference>
<reference evidence="2 3" key="1">
    <citation type="submission" date="2018-06" db="EMBL/GenBank/DDBJ databases">
        <authorList>
            <consortium name="Pathogen Informatics"/>
            <person name="Doyle S."/>
        </authorList>
    </citation>
    <scope>NUCLEOTIDE SEQUENCE [LARGE SCALE GENOMIC DNA]</scope>
    <source>
        <strain evidence="2 3">NCTC12151</strain>
    </source>
</reference>
<evidence type="ECO:0000313" key="2">
    <source>
        <dbReference type="EMBL" id="SQI40952.1"/>
    </source>
</evidence>
<proteinExistence type="predicted"/>
<evidence type="ECO:0008006" key="4">
    <source>
        <dbReference type="Google" id="ProtNLM"/>
    </source>
</evidence>
<sequence length="374" mass="43183">MIERTVFMLLAICGCFSFQPFAFADVYQGYIGRYPVVMHFAFRDPETIQGRYFYTRIKQDILLIGHETKGTETSKNDDITLTSKETGDKFWLKRHGDGYQGIFENKAGEPLSVTLTQVQPSTVKNPLPLLDFAKSSDYEKLRFADVALIPGKKETVNGKYFIQWYSDPYTELTMFRVISGYPADVLTTLNRELEIRHYIAIHDVLQCVGNDGLSGAKGWTVSSYFFNEKWVSYGLSLHYKCLFDGAPRGDTLYTNTLGVTLDPKTGEQVPIERIFWVTPEIKQPNSAMQRDDYLKQIYAPTLVEIFQRLYPQHMKVTNDCDYANPEFWIFGNWYLTNKGLYVGAKPVARYSHCKYAPWSIIPFDVLKQYYHDID</sequence>
<feature type="signal peptide" evidence="1">
    <location>
        <begin position="1"/>
        <end position="24"/>
    </location>
</feature>
<dbReference type="KEGG" id="lri:NCTC12151_01823"/>